<dbReference type="Pfam" id="PF03808">
    <property type="entry name" value="Glyco_tran_WecG"/>
    <property type="match status" value="1"/>
</dbReference>
<dbReference type="OrthoDB" id="9771846at2"/>
<evidence type="ECO:0000256" key="2">
    <source>
        <dbReference type="ARBA" id="ARBA00022679"/>
    </source>
</evidence>
<dbReference type="InterPro" id="IPR004629">
    <property type="entry name" value="WecG_TagA_CpsF"/>
</dbReference>
<gene>
    <name evidence="3" type="primary">tagA</name>
    <name evidence="3" type="ORF">OJF2_78450</name>
</gene>
<dbReference type="GO" id="GO:0047244">
    <property type="term" value="F:N-acetylglucosaminyldiphosphoundecaprenol N-acetyl-beta-D-mannosaminyltransferase activity"/>
    <property type="evidence" value="ECO:0007669"/>
    <property type="project" value="UniProtKB-EC"/>
</dbReference>
<dbReference type="CDD" id="cd06533">
    <property type="entry name" value="Glyco_transf_WecG_TagA"/>
    <property type="match status" value="1"/>
</dbReference>
<dbReference type="PANTHER" id="PTHR34136:SF1">
    <property type="entry name" value="UDP-N-ACETYL-D-MANNOSAMINURONIC ACID TRANSFERASE"/>
    <property type="match status" value="1"/>
</dbReference>
<protein>
    <submittedName>
        <fullName evidence="3">N-acetylmannosaminyltransferase</fullName>
        <ecNumber evidence="3">2.4.1.187</ecNumber>
    </submittedName>
</protein>
<accession>A0A5B9WHH2</accession>
<dbReference type="RefSeq" id="WP_148599119.1">
    <property type="nucleotide sequence ID" value="NZ_CP042998.1"/>
</dbReference>
<evidence type="ECO:0000313" key="4">
    <source>
        <dbReference type="Proteomes" id="UP000324233"/>
    </source>
</evidence>
<dbReference type="AlphaFoldDB" id="A0A5B9WHH2"/>
<sequence length="259" mass="28630">MTRGGGIKEPVWVWGIPYTPLTYEETLEAVCGLVEEARPAFFITANTHYAMLTRDNADLREVNSRAAFILADGAPVVWASRRGPAPLPERVAGADLVFSLCEIAARRGYRVFLAGAAPGVAEAAAERLRERYPGLAVATACPPRFQDQSDEEYRDLKAKIVAARPHLLFLAASQPQGERWLFRNLEDLGIPVVGVPVGSTVDIAAGRLGRAPVWMQKTGLEWFYRLVSEPRKLLTRYARNGRFIASTLLRRPDRPATSE</sequence>
<reference evidence="3 4" key="1">
    <citation type="submission" date="2019-08" db="EMBL/GenBank/DDBJ databases">
        <title>Deep-cultivation of Planctomycetes and their phenomic and genomic characterization uncovers novel biology.</title>
        <authorList>
            <person name="Wiegand S."/>
            <person name="Jogler M."/>
            <person name="Boedeker C."/>
            <person name="Pinto D."/>
            <person name="Vollmers J."/>
            <person name="Rivas-Marin E."/>
            <person name="Kohn T."/>
            <person name="Peeters S.H."/>
            <person name="Heuer A."/>
            <person name="Rast P."/>
            <person name="Oberbeckmann S."/>
            <person name="Bunk B."/>
            <person name="Jeske O."/>
            <person name="Meyerdierks A."/>
            <person name="Storesund J.E."/>
            <person name="Kallscheuer N."/>
            <person name="Luecker S."/>
            <person name="Lage O.M."/>
            <person name="Pohl T."/>
            <person name="Merkel B.J."/>
            <person name="Hornburger P."/>
            <person name="Mueller R.-W."/>
            <person name="Bruemmer F."/>
            <person name="Labrenz M."/>
            <person name="Spormann A.M."/>
            <person name="Op den Camp H."/>
            <person name="Overmann J."/>
            <person name="Amann R."/>
            <person name="Jetten M.S.M."/>
            <person name="Mascher T."/>
            <person name="Medema M.H."/>
            <person name="Devos D.P."/>
            <person name="Kaster A.-K."/>
            <person name="Ovreas L."/>
            <person name="Rohde M."/>
            <person name="Galperin M.Y."/>
            <person name="Jogler C."/>
        </authorList>
    </citation>
    <scope>NUCLEOTIDE SEQUENCE [LARGE SCALE GENOMIC DNA]</scope>
    <source>
        <strain evidence="3 4">OJF2</strain>
        <plasmid evidence="4">pojf2_1</plasmid>
    </source>
</reference>
<keyword evidence="3" id="KW-0614">Plasmid</keyword>
<keyword evidence="1 3" id="KW-0328">Glycosyltransferase</keyword>
<keyword evidence="2 3" id="KW-0808">Transferase</keyword>
<evidence type="ECO:0000313" key="3">
    <source>
        <dbReference type="EMBL" id="QEH39230.1"/>
    </source>
</evidence>
<proteinExistence type="predicted"/>
<dbReference type="NCBIfam" id="TIGR00696">
    <property type="entry name" value="wecG_tagA_cpsF"/>
    <property type="match status" value="1"/>
</dbReference>
<dbReference type="PANTHER" id="PTHR34136">
    <property type="match status" value="1"/>
</dbReference>
<dbReference type="Proteomes" id="UP000324233">
    <property type="component" value="Plasmid pOJF2_1"/>
</dbReference>
<name>A0A5B9WHH2_9BACT</name>
<organism evidence="3 4">
    <name type="scientific">Aquisphaera giovannonii</name>
    <dbReference type="NCBI Taxonomy" id="406548"/>
    <lineage>
        <taxon>Bacteria</taxon>
        <taxon>Pseudomonadati</taxon>
        <taxon>Planctomycetota</taxon>
        <taxon>Planctomycetia</taxon>
        <taxon>Isosphaerales</taxon>
        <taxon>Isosphaeraceae</taxon>
        <taxon>Aquisphaera</taxon>
    </lineage>
</organism>
<dbReference type="EMBL" id="CP042998">
    <property type="protein sequence ID" value="QEH39230.1"/>
    <property type="molecule type" value="Genomic_DNA"/>
</dbReference>
<dbReference type="EC" id="2.4.1.187" evidence="3"/>
<geneLocation type="plasmid" evidence="4">
    <name>pojf2_1</name>
</geneLocation>
<evidence type="ECO:0000256" key="1">
    <source>
        <dbReference type="ARBA" id="ARBA00022676"/>
    </source>
</evidence>
<keyword evidence="4" id="KW-1185">Reference proteome</keyword>
<dbReference type="KEGG" id="agv:OJF2_78450"/>